<name>A0A085VZ61_9BACT</name>
<dbReference type="EMBL" id="JMCB01000028">
    <property type="protein sequence ID" value="KFE60724.1"/>
    <property type="molecule type" value="Genomic_DNA"/>
</dbReference>
<feature type="signal peptide" evidence="1">
    <location>
        <begin position="1"/>
        <end position="24"/>
    </location>
</feature>
<proteinExistence type="predicted"/>
<reference evidence="2 3" key="1">
    <citation type="submission" date="2014-04" db="EMBL/GenBank/DDBJ databases">
        <title>Genome assembly of Hyalangium minutum DSM 14724.</title>
        <authorList>
            <person name="Sharma G."/>
            <person name="Subramanian S."/>
        </authorList>
    </citation>
    <scope>NUCLEOTIDE SEQUENCE [LARGE SCALE GENOMIC DNA]</scope>
    <source>
        <strain evidence="2 3">DSM 14724</strain>
    </source>
</reference>
<dbReference type="STRING" id="394096.DB31_4637"/>
<dbReference type="Gene3D" id="2.60.120.560">
    <property type="entry name" value="Exo-inulinase, domain 1"/>
    <property type="match status" value="1"/>
</dbReference>
<feature type="chain" id="PRO_5001799108" description="Exo-alpha-sialidase" evidence="1">
    <location>
        <begin position="25"/>
        <end position="602"/>
    </location>
</feature>
<evidence type="ECO:0008006" key="4">
    <source>
        <dbReference type="Google" id="ProtNLM"/>
    </source>
</evidence>
<dbReference type="Proteomes" id="UP000028725">
    <property type="component" value="Unassembled WGS sequence"/>
</dbReference>
<accession>A0A085VZ61</accession>
<protein>
    <recommendedName>
        <fullName evidence="4">Exo-alpha-sialidase</fullName>
    </recommendedName>
</protein>
<evidence type="ECO:0000313" key="2">
    <source>
        <dbReference type="EMBL" id="KFE60724.1"/>
    </source>
</evidence>
<keyword evidence="3" id="KW-1185">Reference proteome</keyword>
<dbReference type="InterPro" id="IPR015943">
    <property type="entry name" value="WD40/YVTN_repeat-like_dom_sf"/>
</dbReference>
<dbReference type="OrthoDB" id="5489407at2"/>
<evidence type="ECO:0000313" key="3">
    <source>
        <dbReference type="Proteomes" id="UP000028725"/>
    </source>
</evidence>
<keyword evidence="1" id="KW-0732">Signal</keyword>
<gene>
    <name evidence="2" type="ORF">DB31_4637</name>
</gene>
<dbReference type="PATRIC" id="fig|394096.3.peg.8369"/>
<dbReference type="RefSeq" id="WP_044198653.1">
    <property type="nucleotide sequence ID" value="NZ_JMCB01000028.1"/>
</dbReference>
<dbReference type="SUPFAM" id="SSF89372">
    <property type="entry name" value="Fucose-specific lectin"/>
    <property type="match status" value="1"/>
</dbReference>
<organism evidence="2 3">
    <name type="scientific">Hyalangium minutum</name>
    <dbReference type="NCBI Taxonomy" id="394096"/>
    <lineage>
        <taxon>Bacteria</taxon>
        <taxon>Pseudomonadati</taxon>
        <taxon>Myxococcota</taxon>
        <taxon>Myxococcia</taxon>
        <taxon>Myxococcales</taxon>
        <taxon>Cystobacterineae</taxon>
        <taxon>Archangiaceae</taxon>
        <taxon>Hyalangium</taxon>
    </lineage>
</organism>
<dbReference type="Gene3D" id="2.130.10.10">
    <property type="entry name" value="YVTN repeat-like/Quinoprotein amine dehydrogenase"/>
    <property type="match status" value="1"/>
</dbReference>
<comment type="caution">
    <text evidence="2">The sequence shown here is derived from an EMBL/GenBank/DDBJ whole genome shotgun (WGS) entry which is preliminary data.</text>
</comment>
<sequence length="602" mass="65248">MMGASTALLAAVLASGTPLLPVSAGNALTLPAQRHVVRIDMGSNRAPVWLLAVQQGGADGRALSLYRSDDGTQSFRLIGPIQPDKSHHDRAELLAVGRDVAIVYSYESSTLGPSRRHDVYFQWWRYHSSSDTWRPDPVVHVFDAPDDRIGYSRALIARDSQGRLWIQAFRLERDGRSTAVIAVSTNGGASFQRQPDLDSVRRRGGGRLLSVGNKLVFVYGMHDGYEPARMRIRHASDPLNTWGSVRTAFPEGIYHGAALSAVEDGQGGMHFVYKDESMRVNYRHFDGSAFGPRMLVEDMTDWATQPAITRVGSSLYIFYNRSRELNKRYELRMRVLKNGTLSAPVVVDSRATFKGYLNAVDVLPSGSREVPCFFGDARDSNAQGSVYRVAVSTGTGSSETPPSDSPAPGARLFGDEFSRRVSRGLGSPWTVEGLWYVDGTRAVSDLDGQDLALAPGSRCGDCQVEVRLQHFSEAEAGVALRAQGSARYTLVSMANGRIQVRREASGRVTVLGEARSGLSSAQEPMTLTLSARGSGPVELTASVDGQVRLSVVDSSNSAIREPGLAGLITPIAGVWFDDFEVRTLGAARSLREASDPGVQPSP</sequence>
<dbReference type="AlphaFoldDB" id="A0A085VZ61"/>
<evidence type="ECO:0000256" key="1">
    <source>
        <dbReference type="SAM" id="SignalP"/>
    </source>
</evidence>